<protein>
    <submittedName>
        <fullName evidence="2">Uncharacterized protein</fullName>
    </submittedName>
</protein>
<gene>
    <name evidence="2" type="ORF">RM540_10955</name>
</gene>
<dbReference type="Proteomes" id="UP001267426">
    <property type="component" value="Unassembled WGS sequence"/>
</dbReference>
<proteinExistence type="predicted"/>
<reference evidence="2 3" key="1">
    <citation type="submission" date="2023-09" db="EMBL/GenBank/DDBJ databases">
        <authorList>
            <person name="Rey-Velasco X."/>
        </authorList>
    </citation>
    <scope>NUCLEOTIDE SEQUENCE [LARGE SCALE GENOMIC DNA]</scope>
    <source>
        <strain evidence="2 3">F394</strain>
    </source>
</reference>
<feature type="signal peptide" evidence="1">
    <location>
        <begin position="1"/>
        <end position="40"/>
    </location>
</feature>
<evidence type="ECO:0000256" key="1">
    <source>
        <dbReference type="SAM" id="SignalP"/>
    </source>
</evidence>
<comment type="caution">
    <text evidence="2">The sequence shown here is derived from an EMBL/GenBank/DDBJ whole genome shotgun (WGS) entry which is preliminary data.</text>
</comment>
<sequence length="189" mass="19053">MTAARPAPLVRPAGRSAPLRRLRLGGAVALSLLLAAGAAAQTAPPADLARAEAAFAAVTADRPAPCAPGGAACADLAALCRADAALCRGGFAPFAGDDSTFAVERVVDGERRLVALNRRGEDRFLALPGGAPPAPFVAVFASSGGEDLPGLVVSVGEADVLYGLRVPARAAVVFRPARAPDVRPRGLDE</sequence>
<dbReference type="RefSeq" id="WP_311664003.1">
    <property type="nucleotide sequence ID" value="NZ_JAVRHT010000024.1"/>
</dbReference>
<accession>A0ABU3BSI8</accession>
<name>A0ABU3BSI8_9BACT</name>
<feature type="chain" id="PRO_5047533648" evidence="1">
    <location>
        <begin position="41"/>
        <end position="189"/>
    </location>
</feature>
<evidence type="ECO:0000313" key="2">
    <source>
        <dbReference type="EMBL" id="MDT0632265.1"/>
    </source>
</evidence>
<keyword evidence="3" id="KW-1185">Reference proteome</keyword>
<evidence type="ECO:0000313" key="3">
    <source>
        <dbReference type="Proteomes" id="UP001267426"/>
    </source>
</evidence>
<organism evidence="2 3">
    <name type="scientific">Rubrivirga litoralis</name>
    <dbReference type="NCBI Taxonomy" id="3075598"/>
    <lineage>
        <taxon>Bacteria</taxon>
        <taxon>Pseudomonadati</taxon>
        <taxon>Rhodothermota</taxon>
        <taxon>Rhodothermia</taxon>
        <taxon>Rhodothermales</taxon>
        <taxon>Rubricoccaceae</taxon>
        <taxon>Rubrivirga</taxon>
    </lineage>
</organism>
<dbReference type="EMBL" id="JAVRHT010000024">
    <property type="protein sequence ID" value="MDT0632265.1"/>
    <property type="molecule type" value="Genomic_DNA"/>
</dbReference>
<keyword evidence="1" id="KW-0732">Signal</keyword>